<gene>
    <name evidence="1" type="ORF">EI684_17845</name>
</gene>
<name>A0A426TTT9_9CHLR</name>
<accession>A0A426TTT9</accession>
<dbReference type="Proteomes" id="UP000280307">
    <property type="component" value="Unassembled WGS sequence"/>
</dbReference>
<dbReference type="Gene3D" id="2.60.120.380">
    <property type="match status" value="1"/>
</dbReference>
<evidence type="ECO:0000313" key="2">
    <source>
        <dbReference type="Proteomes" id="UP000280307"/>
    </source>
</evidence>
<protein>
    <recommendedName>
        <fullName evidence="3">Peptidase C-terminal archaeal/bacterial domain-containing protein</fullName>
    </recommendedName>
</protein>
<organism evidence="1 2">
    <name type="scientific">Candidatus Viridilinea halotolerans</name>
    <dbReference type="NCBI Taxonomy" id="2491704"/>
    <lineage>
        <taxon>Bacteria</taxon>
        <taxon>Bacillati</taxon>
        <taxon>Chloroflexota</taxon>
        <taxon>Chloroflexia</taxon>
        <taxon>Chloroflexales</taxon>
        <taxon>Chloroflexineae</taxon>
        <taxon>Oscillochloridaceae</taxon>
        <taxon>Candidatus Viridilinea</taxon>
    </lineage>
</organism>
<evidence type="ECO:0000313" key="1">
    <source>
        <dbReference type="EMBL" id="RRR68242.1"/>
    </source>
</evidence>
<evidence type="ECO:0008006" key="3">
    <source>
        <dbReference type="Google" id="ProtNLM"/>
    </source>
</evidence>
<proteinExistence type="predicted"/>
<reference evidence="1 2" key="1">
    <citation type="submission" date="2018-12" db="EMBL/GenBank/DDBJ databases">
        <title>Genome Sequence of Candidatus Viridilinea halotolerans isolated from saline sulfide-rich spring.</title>
        <authorList>
            <person name="Grouzdev D.S."/>
            <person name="Burganskaya E.I."/>
            <person name="Krutkina M.S."/>
            <person name="Sukhacheva M.V."/>
            <person name="Gorlenko V.M."/>
        </authorList>
    </citation>
    <scope>NUCLEOTIDE SEQUENCE [LARGE SCALE GENOMIC DNA]</scope>
    <source>
        <strain evidence="1">Chok-6</strain>
    </source>
</reference>
<dbReference type="EMBL" id="RSAS01000735">
    <property type="protein sequence ID" value="RRR68242.1"/>
    <property type="molecule type" value="Genomic_DNA"/>
</dbReference>
<sequence>MQNPTSYRWDLTPPAGMRYIQVRARDGAGNISLGHARRLVNYEVATDRIARGQTRVYRYMVEAGQAFTVDLELLEGDADLYVWSSREDQSAWVSNLSGTVNERVVIPADQVVAGVYQVEVYGYSAASYRISSNVAANSANIANLASGGLDPAKSLPRNPVLPVSSQPNIYTGSLPSAAPELVQPNGGHTVYLPLVRR</sequence>
<dbReference type="AlphaFoldDB" id="A0A426TTT9"/>
<comment type="caution">
    <text evidence="1">The sequence shown here is derived from an EMBL/GenBank/DDBJ whole genome shotgun (WGS) entry which is preliminary data.</text>
</comment>